<organism evidence="10 11">
    <name type="scientific">Talaromyces rugulosus</name>
    <name type="common">Penicillium rugulosum</name>
    <dbReference type="NCBI Taxonomy" id="121627"/>
    <lineage>
        <taxon>Eukaryota</taxon>
        <taxon>Fungi</taxon>
        <taxon>Dikarya</taxon>
        <taxon>Ascomycota</taxon>
        <taxon>Pezizomycotina</taxon>
        <taxon>Eurotiomycetes</taxon>
        <taxon>Eurotiomycetidae</taxon>
        <taxon>Eurotiales</taxon>
        <taxon>Trichocomaceae</taxon>
        <taxon>Talaromyces</taxon>
        <taxon>Talaromyces sect. Islandici</taxon>
    </lineage>
</organism>
<feature type="transmembrane region" description="Helical" evidence="8">
    <location>
        <begin position="753"/>
        <end position="772"/>
    </location>
</feature>
<dbReference type="Pfam" id="PF00083">
    <property type="entry name" value="Sugar_tr"/>
    <property type="match status" value="1"/>
</dbReference>
<evidence type="ECO:0000256" key="1">
    <source>
        <dbReference type="ARBA" id="ARBA00004141"/>
    </source>
</evidence>
<dbReference type="InterPro" id="IPR020846">
    <property type="entry name" value="MFS_dom"/>
</dbReference>
<keyword evidence="5 8" id="KW-1133">Transmembrane helix</keyword>
<feature type="region of interest" description="Disordered" evidence="7">
    <location>
        <begin position="1"/>
        <end position="81"/>
    </location>
</feature>
<evidence type="ECO:0000256" key="7">
    <source>
        <dbReference type="SAM" id="MobiDB-lite"/>
    </source>
</evidence>
<dbReference type="RefSeq" id="XP_035347649.1">
    <property type="nucleotide sequence ID" value="XM_035491756.1"/>
</dbReference>
<dbReference type="Pfam" id="PF11905">
    <property type="entry name" value="DUF3425"/>
    <property type="match status" value="1"/>
</dbReference>
<dbReference type="Proteomes" id="UP000509510">
    <property type="component" value="Chromosome V"/>
</dbReference>
<feature type="compositionally biased region" description="Basic and acidic residues" evidence="7">
    <location>
        <begin position="46"/>
        <end position="58"/>
    </location>
</feature>
<dbReference type="KEGG" id="trg:TRUGW13939_08626"/>
<dbReference type="PANTHER" id="PTHR48022:SF25">
    <property type="entry name" value="QUINATE TRANSPORTER, PUTATIVE (AFU_ORTHOLOGUE AFUA_5G12950)-RELATED"/>
    <property type="match status" value="1"/>
</dbReference>
<dbReference type="GO" id="GO:0016020">
    <property type="term" value="C:membrane"/>
    <property type="evidence" value="ECO:0007669"/>
    <property type="project" value="UniProtKB-SubCell"/>
</dbReference>
<dbReference type="Gene3D" id="1.20.1250.20">
    <property type="entry name" value="MFS general substrate transporter like domains"/>
    <property type="match status" value="1"/>
</dbReference>
<comment type="subcellular location">
    <subcellularLocation>
        <location evidence="1">Membrane</location>
        <topology evidence="1">Multi-pass membrane protein</topology>
    </subcellularLocation>
</comment>
<dbReference type="PROSITE" id="PS50850">
    <property type="entry name" value="MFS"/>
    <property type="match status" value="1"/>
</dbReference>
<keyword evidence="11" id="KW-1185">Reference proteome</keyword>
<dbReference type="InterPro" id="IPR050360">
    <property type="entry name" value="MFS_Sugar_Transporters"/>
</dbReference>
<dbReference type="SUPFAM" id="SSF103473">
    <property type="entry name" value="MFS general substrate transporter"/>
    <property type="match status" value="1"/>
</dbReference>
<feature type="transmembrane region" description="Helical" evidence="8">
    <location>
        <begin position="564"/>
        <end position="582"/>
    </location>
</feature>
<feature type="transmembrane region" description="Helical" evidence="8">
    <location>
        <begin position="813"/>
        <end position="833"/>
    </location>
</feature>
<accession>A0A7H8R793</accession>
<comment type="similarity">
    <text evidence="2">Belongs to the major facilitator superfamily. Sugar transporter (TC 2.A.1.1) family.</text>
</comment>
<feature type="compositionally biased region" description="Low complexity" evidence="7">
    <location>
        <begin position="31"/>
        <end position="42"/>
    </location>
</feature>
<evidence type="ECO:0000256" key="2">
    <source>
        <dbReference type="ARBA" id="ARBA00010992"/>
    </source>
</evidence>
<feature type="transmembrane region" description="Helical" evidence="8">
    <location>
        <begin position="915"/>
        <end position="935"/>
    </location>
</feature>
<proteinExistence type="inferred from homology"/>
<gene>
    <name evidence="10" type="ORF">TRUGW13939_08626</name>
</gene>
<feature type="compositionally biased region" description="Low complexity" evidence="7">
    <location>
        <begin position="403"/>
        <end position="414"/>
    </location>
</feature>
<evidence type="ECO:0000256" key="6">
    <source>
        <dbReference type="ARBA" id="ARBA00023136"/>
    </source>
</evidence>
<name>A0A7H8R793_TALRU</name>
<evidence type="ECO:0000256" key="3">
    <source>
        <dbReference type="ARBA" id="ARBA00022448"/>
    </source>
</evidence>
<evidence type="ECO:0000259" key="9">
    <source>
        <dbReference type="PROSITE" id="PS50850"/>
    </source>
</evidence>
<dbReference type="InterPro" id="IPR036259">
    <property type="entry name" value="MFS_trans_sf"/>
</dbReference>
<evidence type="ECO:0000256" key="8">
    <source>
        <dbReference type="SAM" id="Phobius"/>
    </source>
</evidence>
<dbReference type="NCBIfam" id="TIGR00879">
    <property type="entry name" value="SP"/>
    <property type="match status" value="1"/>
</dbReference>
<dbReference type="Gene3D" id="1.20.5.170">
    <property type="match status" value="1"/>
</dbReference>
<feature type="transmembrane region" description="Helical" evidence="8">
    <location>
        <begin position="784"/>
        <end position="806"/>
    </location>
</feature>
<feature type="transmembrane region" description="Helical" evidence="8">
    <location>
        <begin position="632"/>
        <end position="653"/>
    </location>
</feature>
<keyword evidence="3" id="KW-0813">Transport</keyword>
<sequence length="1009" mass="110783">MERNLHSVLESATHGTTYNVKKRYKRVMTPARKAQNRAAQKAYRQRQKEVQEQQLNERKARKASKKTPELRPHPAPTELGSRGTVISTAEKQPVQPFALPVESLSAEFGFLQDESMHMTSQPHLNTNQAIGDDFLSRVPSIPLDIIDTIYMGKPDTLMLSLGVSAEFGHDDIQNTAELTSMELIQNTGKDDLQYMAALASEHGIGPADLEKLFPRHNKPLGHADPYANNLEFPQVSLLRICLSNARCLGIDIDALFGWNCMSLCSPFYRPTTTTEADPKELLASVSSPSIPKHLQPTLPQILFPHHPILDLIPFPGLRACAITLAATSPPFLSPLELKKDIICGGLVCWGTRKNPGGQPWDMRSWEAAPWFLTKWRLLIDGKDGELSRQSTWWRGMRGDCDSSKGVTTSGSGKTQAVQVGNSPIGGRARGTARVGQADVRSKTRFLFKTTIKVPGPEARFAIRRESCCASSTMPLLEIPELNTRTGTLRAYHLAAIVFISSFLAGYDSGVAGGVLTYKSFQADFKFKSSTESEVSSLTIGLEQLGSFLSCFFVYPLTNKYGRKYVIAASALVFVVGAVIQTIKTGSLAGWYVGRIVAGIGMGGLSIVVPMYTAEMTPKEIRGRCGSFYQWMYTWGVFAAYWIDYGVAASGSIAGTSREWQIPVGLQIVSSGILFLGMFSLPESVRWLLSNHRSDEAWKSLTWIRGDEGEKTLAEFNETQFGLKAEKSATDNFTIRELWHPSNRLRFIIGPSMFIFQNTTGSSALAVFAPQYFKLIVGNSGNRDLLLTGLFGAVKVIGCTFFIWVLAERFSRRGLLMGGASLMALCMLIITLIVKYIPTQSTGSVTNAGRATVAMIYLDIIIYNCSWGPVPWAYVPEIFPTRIRALGLAFSMLAHWASSFCFSFSSPYMISNIGEYTFLIFMGFDLLATVFTYFFAQETRGKNLEAAAGTEWEVAEKDVAPEGTAELGEAVVAGTGDTILAEGEGRVVTVVAAHDTFGSGLKGIGLKHRS</sequence>
<feature type="region of interest" description="Disordered" evidence="7">
    <location>
        <begin position="402"/>
        <end position="433"/>
    </location>
</feature>
<keyword evidence="4 8" id="KW-0812">Transmembrane</keyword>
<feature type="transmembrane region" description="Helical" evidence="8">
    <location>
        <begin position="853"/>
        <end position="873"/>
    </location>
</feature>
<protein>
    <recommendedName>
        <fullName evidence="9">Major facilitator superfamily (MFS) profile domain-containing protein</fullName>
    </recommendedName>
</protein>
<feature type="transmembrane region" description="Helical" evidence="8">
    <location>
        <begin position="493"/>
        <end position="517"/>
    </location>
</feature>
<dbReference type="InterPro" id="IPR005829">
    <property type="entry name" value="Sugar_transporter_CS"/>
</dbReference>
<evidence type="ECO:0000256" key="4">
    <source>
        <dbReference type="ARBA" id="ARBA00022692"/>
    </source>
</evidence>
<dbReference type="PANTHER" id="PTHR48022">
    <property type="entry name" value="PLASTIDIC GLUCOSE TRANSPORTER 4"/>
    <property type="match status" value="1"/>
</dbReference>
<evidence type="ECO:0000313" key="11">
    <source>
        <dbReference type="Proteomes" id="UP000509510"/>
    </source>
</evidence>
<feature type="transmembrane region" description="Helical" evidence="8">
    <location>
        <begin position="659"/>
        <end position="680"/>
    </location>
</feature>
<dbReference type="PROSITE" id="PS00217">
    <property type="entry name" value="SUGAR_TRANSPORT_2"/>
    <property type="match status" value="1"/>
</dbReference>
<dbReference type="InterPro" id="IPR021833">
    <property type="entry name" value="DUF3425"/>
</dbReference>
<feature type="domain" description="Major facilitator superfamily (MFS) profile" evidence="9">
    <location>
        <begin position="493"/>
        <end position="939"/>
    </location>
</feature>
<feature type="transmembrane region" description="Helical" evidence="8">
    <location>
        <begin position="588"/>
        <end position="611"/>
    </location>
</feature>
<evidence type="ECO:0000313" key="10">
    <source>
        <dbReference type="EMBL" id="QKX61475.1"/>
    </source>
</evidence>
<dbReference type="EMBL" id="CP055902">
    <property type="protein sequence ID" value="QKX61475.1"/>
    <property type="molecule type" value="Genomic_DNA"/>
</dbReference>
<dbReference type="InterPro" id="IPR005828">
    <property type="entry name" value="MFS_sugar_transport-like"/>
</dbReference>
<dbReference type="PRINTS" id="PR00171">
    <property type="entry name" value="SUGRTRNSPORT"/>
</dbReference>
<dbReference type="AlphaFoldDB" id="A0A7H8R793"/>
<dbReference type="OrthoDB" id="6612291at2759"/>
<dbReference type="InterPro" id="IPR003663">
    <property type="entry name" value="Sugar/inositol_transpt"/>
</dbReference>
<feature type="transmembrane region" description="Helical" evidence="8">
    <location>
        <begin position="885"/>
        <end position="909"/>
    </location>
</feature>
<keyword evidence="6 8" id="KW-0472">Membrane</keyword>
<dbReference type="GeneID" id="55996114"/>
<dbReference type="GO" id="GO:0005351">
    <property type="term" value="F:carbohydrate:proton symporter activity"/>
    <property type="evidence" value="ECO:0007669"/>
    <property type="project" value="TreeGrafter"/>
</dbReference>
<reference evidence="11" key="1">
    <citation type="submission" date="2020-06" db="EMBL/GenBank/DDBJ databases">
        <title>A chromosome-scale genome assembly of Talaromyces rugulosus W13939.</title>
        <authorList>
            <person name="Wang B."/>
            <person name="Guo L."/>
            <person name="Ye K."/>
            <person name="Wang L."/>
        </authorList>
    </citation>
    <scope>NUCLEOTIDE SEQUENCE [LARGE SCALE GENOMIC DNA]</scope>
    <source>
        <strain evidence="11">W13939</strain>
    </source>
</reference>
<evidence type="ECO:0000256" key="5">
    <source>
        <dbReference type="ARBA" id="ARBA00022989"/>
    </source>
</evidence>
<dbReference type="CDD" id="cd14688">
    <property type="entry name" value="bZIP_YAP"/>
    <property type="match status" value="1"/>
</dbReference>